<comment type="similarity">
    <text evidence="1">Belongs to the AHA1 family.</text>
</comment>
<organism evidence="3 4">
    <name type="scientific">Maudiozyma humilis</name>
    <name type="common">Sour dough yeast</name>
    <name type="synonym">Kazachstania humilis</name>
    <dbReference type="NCBI Taxonomy" id="51915"/>
    <lineage>
        <taxon>Eukaryota</taxon>
        <taxon>Fungi</taxon>
        <taxon>Dikarya</taxon>
        <taxon>Ascomycota</taxon>
        <taxon>Saccharomycotina</taxon>
        <taxon>Saccharomycetes</taxon>
        <taxon>Saccharomycetales</taxon>
        <taxon>Saccharomycetaceae</taxon>
        <taxon>Maudiozyma</taxon>
    </lineage>
</organism>
<dbReference type="Pfam" id="PF09229">
    <property type="entry name" value="Aha1_N"/>
    <property type="match status" value="1"/>
</dbReference>
<feature type="domain" description="Activator of Hsp90 ATPase AHSA1-like N-terminal" evidence="2">
    <location>
        <begin position="13"/>
        <end position="143"/>
    </location>
</feature>
<dbReference type="AlphaFoldDB" id="A0AAV5S349"/>
<dbReference type="SMART" id="SM01000">
    <property type="entry name" value="Aha1_N"/>
    <property type="match status" value="1"/>
</dbReference>
<keyword evidence="4" id="KW-1185">Reference proteome</keyword>
<dbReference type="InterPro" id="IPR015310">
    <property type="entry name" value="AHSA1-like_N"/>
</dbReference>
<proteinExistence type="inferred from homology"/>
<dbReference type="PANTHER" id="PTHR13009:SF15">
    <property type="entry name" value="HSP90 CO-CHAPERONE HCH1"/>
    <property type="match status" value="1"/>
</dbReference>
<name>A0AAV5S349_MAUHU</name>
<accession>A0AAV5S349</accession>
<evidence type="ECO:0000259" key="2">
    <source>
        <dbReference type="SMART" id="SM01000"/>
    </source>
</evidence>
<protein>
    <submittedName>
        <fullName evidence="3">Hch1 protein</fullName>
    </submittedName>
</protein>
<sequence>MAVLNPNNWHWVDKNTLPWTKEYFDENIKGLEIPSGASECMYRIVEVSKVAGDSNVSQRKGKPICYFDLSVEFKLDVIPNADDADKASGSISLPEFMHDDPDFEIRTSGLSNELAGQVAREFLPDFRKLLLEYQVDLLKTHSQDLQDSK</sequence>
<evidence type="ECO:0000313" key="4">
    <source>
        <dbReference type="Proteomes" id="UP001377567"/>
    </source>
</evidence>
<dbReference type="GO" id="GO:0005829">
    <property type="term" value="C:cytosol"/>
    <property type="evidence" value="ECO:0007669"/>
    <property type="project" value="TreeGrafter"/>
</dbReference>
<reference evidence="3 4" key="1">
    <citation type="journal article" date="2023" name="Elife">
        <title>Identification of key yeast species and microbe-microbe interactions impacting larval growth of Drosophila in the wild.</title>
        <authorList>
            <person name="Mure A."/>
            <person name="Sugiura Y."/>
            <person name="Maeda R."/>
            <person name="Honda K."/>
            <person name="Sakurai N."/>
            <person name="Takahashi Y."/>
            <person name="Watada M."/>
            <person name="Katoh T."/>
            <person name="Gotoh A."/>
            <person name="Gotoh Y."/>
            <person name="Taniguchi I."/>
            <person name="Nakamura K."/>
            <person name="Hayashi T."/>
            <person name="Katayama T."/>
            <person name="Uemura T."/>
            <person name="Hattori Y."/>
        </authorList>
    </citation>
    <scope>NUCLEOTIDE SEQUENCE [LARGE SCALE GENOMIC DNA]</scope>
    <source>
        <strain evidence="3 4">KH-74</strain>
    </source>
</reference>
<evidence type="ECO:0000256" key="1">
    <source>
        <dbReference type="ARBA" id="ARBA00006817"/>
    </source>
</evidence>
<dbReference type="SUPFAM" id="SSF103111">
    <property type="entry name" value="Activator of Hsp90 ATPase, Aha1"/>
    <property type="match status" value="1"/>
</dbReference>
<dbReference type="Gene3D" id="3.15.10.20">
    <property type="entry name" value="Activator of Hsp90 ATPase Aha1, N-terminal domain"/>
    <property type="match status" value="1"/>
</dbReference>
<evidence type="ECO:0000313" key="3">
    <source>
        <dbReference type="EMBL" id="GMM57313.1"/>
    </source>
</evidence>
<dbReference type="InterPro" id="IPR036338">
    <property type="entry name" value="Aha1"/>
</dbReference>
<dbReference type="Proteomes" id="UP001377567">
    <property type="component" value="Unassembled WGS sequence"/>
</dbReference>
<dbReference type="PANTHER" id="PTHR13009">
    <property type="entry name" value="HEAT SHOCK PROTEIN 90 HSP90 CO-CHAPERONE AHA-1"/>
    <property type="match status" value="1"/>
</dbReference>
<dbReference type="GO" id="GO:0006457">
    <property type="term" value="P:protein folding"/>
    <property type="evidence" value="ECO:0007669"/>
    <property type="project" value="TreeGrafter"/>
</dbReference>
<comment type="caution">
    <text evidence="3">The sequence shown here is derived from an EMBL/GenBank/DDBJ whole genome shotgun (WGS) entry which is preliminary data.</text>
</comment>
<dbReference type="GO" id="GO:0051087">
    <property type="term" value="F:protein-folding chaperone binding"/>
    <property type="evidence" value="ECO:0007669"/>
    <property type="project" value="InterPro"/>
</dbReference>
<dbReference type="GO" id="GO:0001671">
    <property type="term" value="F:ATPase activator activity"/>
    <property type="evidence" value="ECO:0007669"/>
    <property type="project" value="InterPro"/>
</dbReference>
<gene>
    <name evidence="3" type="ORF">DAKH74_039290</name>
</gene>
<dbReference type="EMBL" id="BTGD01000011">
    <property type="protein sequence ID" value="GMM57313.1"/>
    <property type="molecule type" value="Genomic_DNA"/>
</dbReference>